<evidence type="ECO:0000313" key="2">
    <source>
        <dbReference type="EMBL" id="KXI28311.1"/>
    </source>
</evidence>
<dbReference type="RefSeq" id="WP_068378472.1">
    <property type="nucleotide sequence ID" value="NZ_LSNE01000007.1"/>
</dbReference>
<dbReference type="InterPro" id="IPR029044">
    <property type="entry name" value="Nucleotide-diphossugar_trans"/>
</dbReference>
<gene>
    <name evidence="2" type="ORF">AX660_18250</name>
</gene>
<comment type="caution">
    <text evidence="2">The sequence shown here is derived from an EMBL/GenBank/DDBJ whole genome shotgun (WGS) entry which is preliminary data.</text>
</comment>
<dbReference type="PANTHER" id="PTHR47183">
    <property type="entry name" value="GLUCOSE-1-PHOSPHATE CYTIDYLYLTRANSFERASE-RELATED"/>
    <property type="match status" value="1"/>
</dbReference>
<dbReference type="OrthoDB" id="9788272at2"/>
<dbReference type="PANTHER" id="PTHR47183:SF3">
    <property type="entry name" value="TRANSFERASE"/>
    <property type="match status" value="1"/>
</dbReference>
<name>A0A135ZZA6_9ALTE</name>
<dbReference type="AlphaFoldDB" id="A0A135ZZA6"/>
<dbReference type="EMBL" id="LSNE01000007">
    <property type="protein sequence ID" value="KXI28311.1"/>
    <property type="molecule type" value="Genomic_DNA"/>
</dbReference>
<reference evidence="3" key="1">
    <citation type="submission" date="2016-02" db="EMBL/GenBank/DDBJ databases">
        <authorList>
            <person name="Schultz-Johansen M."/>
            <person name="Glaring M.A."/>
            <person name="Bech P.K."/>
            <person name="Stougaard P."/>
        </authorList>
    </citation>
    <scope>NUCLEOTIDE SEQUENCE [LARGE SCALE GENOMIC DNA]</scope>
    <source>
        <strain evidence="3">S66</strain>
    </source>
</reference>
<evidence type="ECO:0000259" key="1">
    <source>
        <dbReference type="Pfam" id="PF00483"/>
    </source>
</evidence>
<sequence length="258" mass="29982">MKVVFFCGGLGTRLREYTETLPKSLVPIGEQPILWHLMQYYAHYGHNEFILCLGYKGDLIKQFFINQIATAQHPVNSSVEDNTLHLINEDGSDWHITFVDTGPEANIGERLRMIRPYLVADEVFMANYSDGLSDLPLNEYVAHFTQQDKIASFACVRPNSSFHTVELSQEGLVQDIRPAHQSEFWINGGFFIFKTGIFDYLHEGEELVEEPFKRLIDAQQLVAYPHQGFWACMDTLKDKISFDQWVEQQEKRWRVWLN</sequence>
<dbReference type="Pfam" id="PF00483">
    <property type="entry name" value="NTP_transferase"/>
    <property type="match status" value="1"/>
</dbReference>
<dbReference type="GO" id="GO:0047343">
    <property type="term" value="F:glucose-1-phosphate cytidylyltransferase activity"/>
    <property type="evidence" value="ECO:0007669"/>
    <property type="project" value="InterPro"/>
</dbReference>
<dbReference type="Gene3D" id="3.90.550.10">
    <property type="entry name" value="Spore Coat Polysaccharide Biosynthesis Protein SpsA, Chain A"/>
    <property type="match status" value="1"/>
</dbReference>
<dbReference type="Proteomes" id="UP000070299">
    <property type="component" value="Unassembled WGS sequence"/>
</dbReference>
<keyword evidence="3" id="KW-1185">Reference proteome</keyword>
<dbReference type="SUPFAM" id="SSF53448">
    <property type="entry name" value="Nucleotide-diphospho-sugar transferases"/>
    <property type="match status" value="1"/>
</dbReference>
<keyword evidence="2" id="KW-0548">Nucleotidyltransferase</keyword>
<dbReference type="InterPro" id="IPR013446">
    <property type="entry name" value="G1P_cyt_trans-like"/>
</dbReference>
<protein>
    <submittedName>
        <fullName evidence="2">Glucose-1-phosphate cytidylyltransferase</fullName>
    </submittedName>
</protein>
<accession>A0A135ZZA6</accession>
<feature type="domain" description="Nucleotidyl transferase" evidence="1">
    <location>
        <begin position="4"/>
        <end position="230"/>
    </location>
</feature>
<dbReference type="STRING" id="1799789.AX660_18250"/>
<evidence type="ECO:0000313" key="3">
    <source>
        <dbReference type="Proteomes" id="UP000070299"/>
    </source>
</evidence>
<organism evidence="2 3">
    <name type="scientific">Paraglaciecola hydrolytica</name>
    <dbReference type="NCBI Taxonomy" id="1799789"/>
    <lineage>
        <taxon>Bacteria</taxon>
        <taxon>Pseudomonadati</taxon>
        <taxon>Pseudomonadota</taxon>
        <taxon>Gammaproteobacteria</taxon>
        <taxon>Alteromonadales</taxon>
        <taxon>Alteromonadaceae</taxon>
        <taxon>Paraglaciecola</taxon>
    </lineage>
</organism>
<proteinExistence type="predicted"/>
<keyword evidence="2" id="KW-0808">Transferase</keyword>
<dbReference type="InterPro" id="IPR005835">
    <property type="entry name" value="NTP_transferase_dom"/>
</dbReference>